<evidence type="ECO:0000313" key="7">
    <source>
        <dbReference type="Proteomes" id="UP000192505"/>
    </source>
</evidence>
<dbReference type="GO" id="GO:0031471">
    <property type="term" value="C:ethanolamine degradation polyhedral organelle"/>
    <property type="evidence" value="ECO:0007669"/>
    <property type="project" value="UniProtKB-UniRule"/>
</dbReference>
<dbReference type="PANTHER" id="PTHR39330:SF1">
    <property type="entry name" value="ETHANOLAMINE AMMONIA-LYASE SMALL SUBUNIT"/>
    <property type="match status" value="1"/>
</dbReference>
<dbReference type="Gene3D" id="1.10.30.40">
    <property type="entry name" value="Ethanolamine ammonia-lyase light chain (EutC), N-terminal domain"/>
    <property type="match status" value="1"/>
</dbReference>
<feature type="binding site" evidence="5">
    <location>
        <position position="196"/>
    </location>
    <ligand>
        <name>adenosylcob(III)alamin</name>
        <dbReference type="ChEBI" id="CHEBI:18408"/>
    </ligand>
</feature>
<protein>
    <recommendedName>
        <fullName evidence="5">Ethanolamine ammonia-lyase small subunit</fullName>
        <shortName evidence="5">EAL small subunit</shortName>
        <ecNumber evidence="5">4.3.1.7</ecNumber>
    </recommendedName>
</protein>
<accession>A0A1W9KSR8</accession>
<dbReference type="HAMAP" id="MF_00601">
    <property type="entry name" value="EutC"/>
    <property type="match status" value="1"/>
</dbReference>
<dbReference type="EC" id="4.3.1.7" evidence="5"/>
<dbReference type="InterPro" id="IPR042255">
    <property type="entry name" value="EutC_N"/>
</dbReference>
<evidence type="ECO:0000256" key="2">
    <source>
        <dbReference type="ARBA" id="ARBA00023239"/>
    </source>
</evidence>
<reference evidence="6 7" key="1">
    <citation type="submission" date="2017-01" db="EMBL/GenBank/DDBJ databases">
        <title>Novel large sulfur bacteria in the metagenomes of groundwater-fed chemosynthetic microbial mats in the Lake Huron basin.</title>
        <authorList>
            <person name="Sharrar A.M."/>
            <person name="Flood B.E."/>
            <person name="Bailey J.V."/>
            <person name="Jones D.S."/>
            <person name="Biddanda B."/>
            <person name="Ruberg S.A."/>
            <person name="Marcus D.N."/>
            <person name="Dick G.J."/>
        </authorList>
    </citation>
    <scope>NUCLEOTIDE SEQUENCE [LARGE SCALE GENOMIC DNA]</scope>
    <source>
        <strain evidence="6">A7</strain>
    </source>
</reference>
<comment type="similarity">
    <text evidence="5">Belongs to the EutC family.</text>
</comment>
<comment type="catalytic activity">
    <reaction evidence="5">
        <text>ethanolamine = acetaldehyde + NH4(+)</text>
        <dbReference type="Rhea" id="RHEA:15313"/>
        <dbReference type="ChEBI" id="CHEBI:15343"/>
        <dbReference type="ChEBI" id="CHEBI:28938"/>
        <dbReference type="ChEBI" id="CHEBI:57603"/>
        <dbReference type="EC" id="4.3.1.7"/>
    </reaction>
</comment>
<dbReference type="GO" id="GO:0046336">
    <property type="term" value="P:ethanolamine catabolic process"/>
    <property type="evidence" value="ECO:0007669"/>
    <property type="project" value="UniProtKB-UniRule"/>
</dbReference>
<comment type="subcellular location">
    <subcellularLocation>
        <location evidence="5">Bacterial microcompartment</location>
    </subcellularLocation>
</comment>
<evidence type="ECO:0000256" key="4">
    <source>
        <dbReference type="ARBA" id="ARBA00024446"/>
    </source>
</evidence>
<dbReference type="GO" id="GO:0009350">
    <property type="term" value="C:ethanolamine ammonia-lyase complex"/>
    <property type="evidence" value="ECO:0007669"/>
    <property type="project" value="UniProtKB-UniRule"/>
</dbReference>
<organism evidence="6 7">
    <name type="scientific">Rhodoferax ferrireducens</name>
    <dbReference type="NCBI Taxonomy" id="192843"/>
    <lineage>
        <taxon>Bacteria</taxon>
        <taxon>Pseudomonadati</taxon>
        <taxon>Pseudomonadota</taxon>
        <taxon>Betaproteobacteria</taxon>
        <taxon>Burkholderiales</taxon>
        <taxon>Comamonadaceae</taxon>
        <taxon>Rhodoferax</taxon>
    </lineage>
</organism>
<comment type="pathway">
    <text evidence="5">Amine and polyamine degradation; ethanolamine degradation.</text>
</comment>
<dbReference type="InterPro" id="IPR042251">
    <property type="entry name" value="EutC_C"/>
</dbReference>
<keyword evidence="1 5" id="KW-0846">Cobalamin</keyword>
<evidence type="ECO:0000313" key="6">
    <source>
        <dbReference type="EMBL" id="OQW87420.1"/>
    </source>
</evidence>
<keyword evidence="2 5" id="KW-0456">Lyase</keyword>
<feature type="binding site" evidence="5">
    <location>
        <position position="175"/>
    </location>
    <ligand>
        <name>adenosylcob(III)alamin</name>
        <dbReference type="ChEBI" id="CHEBI:18408"/>
    </ligand>
</feature>
<dbReference type="InterPro" id="IPR009246">
    <property type="entry name" value="EutC"/>
</dbReference>
<feature type="binding site" evidence="5">
    <location>
        <position position="225"/>
    </location>
    <ligand>
        <name>adenosylcob(III)alamin</name>
        <dbReference type="ChEBI" id="CHEBI:18408"/>
    </ligand>
</feature>
<dbReference type="Gene3D" id="3.40.50.11240">
    <property type="entry name" value="Ethanolamine ammonia-lyase light chain (EutC)"/>
    <property type="match status" value="1"/>
</dbReference>
<dbReference type="EMBL" id="MTEI01000008">
    <property type="protein sequence ID" value="OQW87420.1"/>
    <property type="molecule type" value="Genomic_DNA"/>
</dbReference>
<name>A0A1W9KSR8_9BURK</name>
<comment type="subunit">
    <text evidence="5">The basic unit is a heterodimer which dimerizes to form tetramers. The heterotetramers trimerize; 6 large subunits form a core ring with 6 small subunits projecting outwards.</text>
</comment>
<dbReference type="PIRSF" id="PIRSF018982">
    <property type="entry name" value="EutC"/>
    <property type="match status" value="1"/>
</dbReference>
<comment type="function">
    <text evidence="5">Catalyzes the deamination of various vicinal amino-alcohols to oxo compounds. Allows this organism to utilize ethanolamine as the sole source of nitrogen and carbon in the presence of external vitamin B12.</text>
</comment>
<dbReference type="Proteomes" id="UP000192505">
    <property type="component" value="Unassembled WGS sequence"/>
</dbReference>
<dbReference type="NCBIfam" id="NF003971">
    <property type="entry name" value="PRK05465.1"/>
    <property type="match status" value="1"/>
</dbReference>
<dbReference type="Pfam" id="PF05985">
    <property type="entry name" value="EutC"/>
    <property type="match status" value="1"/>
</dbReference>
<dbReference type="GO" id="GO:0006520">
    <property type="term" value="P:amino acid metabolic process"/>
    <property type="evidence" value="ECO:0007669"/>
    <property type="project" value="InterPro"/>
</dbReference>
<dbReference type="GO" id="GO:0008851">
    <property type="term" value="F:ethanolamine ammonia-lyase activity"/>
    <property type="evidence" value="ECO:0007669"/>
    <property type="project" value="UniProtKB-UniRule"/>
</dbReference>
<gene>
    <name evidence="5" type="primary">eutC</name>
    <name evidence="6" type="ORF">BWK72_12810</name>
</gene>
<evidence type="ECO:0000256" key="1">
    <source>
        <dbReference type="ARBA" id="ARBA00022628"/>
    </source>
</evidence>
<proteinExistence type="inferred from homology"/>
<comment type="cofactor">
    <cofactor evidence="5">
        <name>adenosylcob(III)alamin</name>
        <dbReference type="ChEBI" id="CHEBI:18408"/>
    </cofactor>
    <text evidence="5">Binds between the large and small subunits.</text>
</comment>
<dbReference type="GO" id="GO:0031419">
    <property type="term" value="F:cobalamin binding"/>
    <property type="evidence" value="ECO:0007669"/>
    <property type="project" value="UniProtKB-UniRule"/>
</dbReference>
<dbReference type="PANTHER" id="PTHR39330">
    <property type="entry name" value="ETHANOLAMINE AMMONIA-LYASE LIGHT CHAIN"/>
    <property type="match status" value="1"/>
</dbReference>
<sequence length="279" mass="29789">MNTTPSPNTPTAPPPDLALHLVVRADPWETLRQHTAARIALGRVGASLPTAEVLRLGLAHAQARDAVHTPLDFAALSLTLQADGWLPLQVRSQALTRQNYLLRPDLGRRLHPDDTNRLRQHAGPNPMCELAIVVADGLSSAAVQQHAAPLLATLKDQLQTDWGATPLVLAEQGRVAIGDDIGELLGARLLVLLIGERPGLSSPASLGIYITYSPRIGRMDSERNCISNVRPEGLPYDQAAHKLAWLCRAALRIGVTGVALKDDSPSASIALGAAITLPR</sequence>
<evidence type="ECO:0000256" key="5">
    <source>
        <dbReference type="HAMAP-Rule" id="MF_00601"/>
    </source>
</evidence>
<dbReference type="AlphaFoldDB" id="A0A1W9KSR8"/>
<keyword evidence="3 5" id="KW-0170">Cobalt</keyword>
<dbReference type="UniPathway" id="UPA00560"/>
<comment type="caution">
    <text evidence="6">The sequence shown here is derived from an EMBL/GenBank/DDBJ whole genome shotgun (WGS) entry which is preliminary data.</text>
</comment>
<keyword evidence="4 5" id="KW-1283">Bacterial microcompartment</keyword>
<evidence type="ECO:0000256" key="3">
    <source>
        <dbReference type="ARBA" id="ARBA00023285"/>
    </source>
</evidence>